<dbReference type="PANTHER" id="PTHR47447">
    <property type="entry name" value="OS03G0856100 PROTEIN"/>
    <property type="match status" value="1"/>
</dbReference>
<organism evidence="3">
    <name type="scientific">Eutreptiella gymnastica</name>
    <dbReference type="NCBI Taxonomy" id="73025"/>
    <lineage>
        <taxon>Eukaryota</taxon>
        <taxon>Discoba</taxon>
        <taxon>Euglenozoa</taxon>
        <taxon>Euglenida</taxon>
        <taxon>Spirocuta</taxon>
        <taxon>Euglenophyceae</taxon>
        <taxon>Eutreptiales</taxon>
        <taxon>Eutreptiaceae</taxon>
        <taxon>Eutreptiella</taxon>
    </lineage>
</organism>
<dbReference type="Pfam" id="PF13812">
    <property type="entry name" value="PPR_3"/>
    <property type="match status" value="1"/>
</dbReference>
<dbReference type="PROSITE" id="PS51375">
    <property type="entry name" value="PPR"/>
    <property type="match status" value="1"/>
</dbReference>
<dbReference type="NCBIfam" id="TIGR00756">
    <property type="entry name" value="PPR"/>
    <property type="match status" value="1"/>
</dbReference>
<dbReference type="Gene3D" id="1.25.40.10">
    <property type="entry name" value="Tetratricopeptide repeat domain"/>
    <property type="match status" value="2"/>
</dbReference>
<proteinExistence type="predicted"/>
<reference evidence="3" key="1">
    <citation type="submission" date="2021-01" db="EMBL/GenBank/DDBJ databases">
        <authorList>
            <person name="Corre E."/>
            <person name="Pelletier E."/>
            <person name="Niang G."/>
            <person name="Scheremetjew M."/>
            <person name="Finn R."/>
            <person name="Kale V."/>
            <person name="Holt S."/>
            <person name="Cochrane G."/>
            <person name="Meng A."/>
            <person name="Brown T."/>
            <person name="Cohen L."/>
        </authorList>
    </citation>
    <scope>NUCLEOTIDE SEQUENCE</scope>
    <source>
        <strain evidence="3">CCMP1594</strain>
    </source>
</reference>
<keyword evidence="1" id="KW-0677">Repeat</keyword>
<feature type="repeat" description="PPR" evidence="2">
    <location>
        <begin position="84"/>
        <end position="118"/>
    </location>
</feature>
<name>A0A7S4CFH0_9EUGL</name>
<dbReference type="InterPro" id="IPR002885">
    <property type="entry name" value="PPR_rpt"/>
</dbReference>
<accession>A0A7S4CFH0</accession>
<dbReference type="PANTHER" id="PTHR47447:SF17">
    <property type="entry name" value="OS12G0638900 PROTEIN"/>
    <property type="match status" value="1"/>
</dbReference>
<dbReference type="Pfam" id="PF13041">
    <property type="entry name" value="PPR_2"/>
    <property type="match status" value="1"/>
</dbReference>
<evidence type="ECO:0000313" key="3">
    <source>
        <dbReference type="EMBL" id="CAE0795740.1"/>
    </source>
</evidence>
<sequence length="307" mass="33948">MIQEMAADACLVSPEGVLNSVLADVGKHHCMQTVSALVQTMINAQVPLTVKNFTMAIHEYGKTGQVRSAERLWEVEKRRGMVFPVGAYNAFLGVYRHAGDLQKMLQLRTEMADAGIAPDVTTFNTLLRYAADMHDHAMIESVLSDMDAAEILPNAFSMRIMVEAYRDSDLQKLRAIRAQMKLLEIPLNERIAAVFIEAFARAKEAGDVRSVVREASALGLTLALDACHSAIDLYSAAPEVDTDAAHEVWTHMQKHGTKADAPMFDKLITIYSAAKAWDKVQDVRSHMKGSAVLPSIKIFRALISKYD</sequence>
<evidence type="ECO:0000256" key="2">
    <source>
        <dbReference type="PROSITE-ProRule" id="PRU00708"/>
    </source>
</evidence>
<evidence type="ECO:0008006" key="4">
    <source>
        <dbReference type="Google" id="ProtNLM"/>
    </source>
</evidence>
<protein>
    <recommendedName>
        <fullName evidence="4">Pentacotripeptide-repeat region of PRORP domain-containing protein</fullName>
    </recommendedName>
</protein>
<dbReference type="InterPro" id="IPR011990">
    <property type="entry name" value="TPR-like_helical_dom_sf"/>
</dbReference>
<dbReference type="AlphaFoldDB" id="A0A7S4CFH0"/>
<gene>
    <name evidence="3" type="ORF">EGYM00163_LOCUS6859</name>
</gene>
<dbReference type="EMBL" id="HBJA01021522">
    <property type="protein sequence ID" value="CAE0795740.1"/>
    <property type="molecule type" value="Transcribed_RNA"/>
</dbReference>
<evidence type="ECO:0000256" key="1">
    <source>
        <dbReference type="ARBA" id="ARBA00022737"/>
    </source>
</evidence>